<evidence type="ECO:0000313" key="3">
    <source>
        <dbReference type="Proteomes" id="UP001197247"/>
    </source>
</evidence>
<comment type="caution">
    <text evidence="2">The sequence shown here is derived from an EMBL/GenBank/DDBJ whole genome shotgun (WGS) entry which is preliminary data.</text>
</comment>
<gene>
    <name evidence="2" type="ORF">KIH74_14540</name>
</gene>
<dbReference type="RefSeq" id="WP_214156446.1">
    <property type="nucleotide sequence ID" value="NZ_JAHBAY010000005.1"/>
</dbReference>
<proteinExistence type="predicted"/>
<protein>
    <submittedName>
        <fullName evidence="2">Uncharacterized protein</fullName>
    </submittedName>
</protein>
<dbReference type="Proteomes" id="UP001197247">
    <property type="component" value="Unassembled WGS sequence"/>
</dbReference>
<evidence type="ECO:0000256" key="1">
    <source>
        <dbReference type="SAM" id="Phobius"/>
    </source>
</evidence>
<accession>A0ABS5TGI5</accession>
<keyword evidence="1" id="KW-0812">Transmembrane</keyword>
<dbReference type="EMBL" id="JAHBAY010000005">
    <property type="protein sequence ID" value="MBT0770155.1"/>
    <property type="molecule type" value="Genomic_DNA"/>
</dbReference>
<keyword evidence="1" id="KW-0472">Membrane</keyword>
<reference evidence="2 3" key="1">
    <citation type="submission" date="2021-05" db="EMBL/GenBank/DDBJ databases">
        <title>Kineosporia and Streptomyces sp. nov. two new marine actinobacteria isolated from Coral.</title>
        <authorList>
            <person name="Buangrab K."/>
            <person name="Sutthacheep M."/>
            <person name="Yeemin T."/>
            <person name="Harunari E."/>
            <person name="Igarashi Y."/>
            <person name="Kanchanasin P."/>
            <person name="Tanasupawat S."/>
            <person name="Phongsopitanun W."/>
        </authorList>
    </citation>
    <scope>NUCLEOTIDE SEQUENCE [LARGE SCALE GENOMIC DNA]</scope>
    <source>
        <strain evidence="2 3">J2-2</strain>
    </source>
</reference>
<evidence type="ECO:0000313" key="2">
    <source>
        <dbReference type="EMBL" id="MBT0770155.1"/>
    </source>
</evidence>
<name>A0ABS5TGI5_9ACTN</name>
<feature type="transmembrane region" description="Helical" evidence="1">
    <location>
        <begin position="72"/>
        <end position="93"/>
    </location>
</feature>
<organism evidence="2 3">
    <name type="scientific">Kineosporia corallincola</name>
    <dbReference type="NCBI Taxonomy" id="2835133"/>
    <lineage>
        <taxon>Bacteria</taxon>
        <taxon>Bacillati</taxon>
        <taxon>Actinomycetota</taxon>
        <taxon>Actinomycetes</taxon>
        <taxon>Kineosporiales</taxon>
        <taxon>Kineosporiaceae</taxon>
        <taxon>Kineosporia</taxon>
    </lineage>
</organism>
<keyword evidence="1" id="KW-1133">Transmembrane helix</keyword>
<keyword evidence="3" id="KW-1185">Reference proteome</keyword>
<sequence length="99" mass="9906">MTVGLATAATLAGLGLLLVAPLVPLRASTGAECGFWPATDAFGPGCSAAAVEQASNAVDRESTRSCIDRSRMLAGGALILVDVPAAGLTIAGIRRRRAA</sequence>